<dbReference type="GO" id="GO:0019915">
    <property type="term" value="P:lipid storage"/>
    <property type="evidence" value="ECO:0007669"/>
    <property type="project" value="InterPro"/>
</dbReference>
<proteinExistence type="predicted"/>
<accession>X6PD73</accession>
<reference evidence="1 2" key="1">
    <citation type="journal article" date="2013" name="Curr. Biol.">
        <title>The Genome of the Foraminiferan Reticulomyxa filosa.</title>
        <authorList>
            <person name="Glockner G."/>
            <person name="Hulsmann N."/>
            <person name="Schleicher M."/>
            <person name="Noegel A.A."/>
            <person name="Eichinger L."/>
            <person name="Gallinger C."/>
            <person name="Pawlowski J."/>
            <person name="Sierra R."/>
            <person name="Euteneuer U."/>
            <person name="Pillet L."/>
            <person name="Moustafa A."/>
            <person name="Platzer M."/>
            <person name="Groth M."/>
            <person name="Szafranski K."/>
            <person name="Schliwa M."/>
        </authorList>
    </citation>
    <scope>NUCLEOTIDE SEQUENCE [LARGE SCALE GENOMIC DNA]</scope>
</reference>
<dbReference type="GO" id="GO:0005811">
    <property type="term" value="C:lipid droplet"/>
    <property type="evidence" value="ECO:0007669"/>
    <property type="project" value="InterPro"/>
</dbReference>
<dbReference type="Pfam" id="PF10230">
    <property type="entry name" value="LIDHydrolase"/>
    <property type="match status" value="1"/>
</dbReference>
<evidence type="ECO:0000313" key="2">
    <source>
        <dbReference type="Proteomes" id="UP000023152"/>
    </source>
</evidence>
<dbReference type="AlphaFoldDB" id="X6PD73"/>
<sequence>MIERIHQIQLLTPTVENIGLSTNGVRYGMVFNSGIVRDGLLFLIGNVVLKYVPRYLILNWFVTPYLCRSLKIYHDVSCSNALLLRNVVSMAIEEFRTVGDLQHCFGKVLLLYKHKLVFCWAFKDHWADAWIRNSVRDFFVAHCDDDKKRTDQNHIDKDSDNDSDNQLDATHDHDSLIHQSVLKWHVDPGLHHNLIMTDPSKDLEFKLSKKLLKWIYL</sequence>
<protein>
    <submittedName>
        <fullName evidence="1">Uncharacterized protein</fullName>
    </submittedName>
</protein>
<dbReference type="GO" id="GO:0016298">
    <property type="term" value="F:lipase activity"/>
    <property type="evidence" value="ECO:0007669"/>
    <property type="project" value="InterPro"/>
</dbReference>
<organism evidence="1 2">
    <name type="scientific">Reticulomyxa filosa</name>
    <dbReference type="NCBI Taxonomy" id="46433"/>
    <lineage>
        <taxon>Eukaryota</taxon>
        <taxon>Sar</taxon>
        <taxon>Rhizaria</taxon>
        <taxon>Retaria</taxon>
        <taxon>Foraminifera</taxon>
        <taxon>Monothalamids</taxon>
        <taxon>Reticulomyxidae</taxon>
        <taxon>Reticulomyxa</taxon>
    </lineage>
</organism>
<evidence type="ECO:0000313" key="1">
    <source>
        <dbReference type="EMBL" id="ETO36058.1"/>
    </source>
</evidence>
<keyword evidence="2" id="KW-1185">Reference proteome</keyword>
<dbReference type="InterPro" id="IPR019363">
    <property type="entry name" value="LDAH"/>
</dbReference>
<dbReference type="EMBL" id="ASPP01001042">
    <property type="protein sequence ID" value="ETO36058.1"/>
    <property type="molecule type" value="Genomic_DNA"/>
</dbReference>
<name>X6PD73_RETFI</name>
<dbReference type="Proteomes" id="UP000023152">
    <property type="component" value="Unassembled WGS sequence"/>
</dbReference>
<gene>
    <name evidence="1" type="ORF">RFI_01006</name>
</gene>
<comment type="caution">
    <text evidence="1">The sequence shown here is derived from an EMBL/GenBank/DDBJ whole genome shotgun (WGS) entry which is preliminary data.</text>
</comment>